<dbReference type="EMBL" id="AGNL01021228">
    <property type="protein sequence ID" value="EJK60325.1"/>
    <property type="molecule type" value="Genomic_DNA"/>
</dbReference>
<name>K0S4Z4_THAOC</name>
<evidence type="ECO:0000313" key="2">
    <source>
        <dbReference type="Proteomes" id="UP000266841"/>
    </source>
</evidence>
<keyword evidence="2" id="KW-1185">Reference proteome</keyword>
<organism evidence="1 2">
    <name type="scientific">Thalassiosira oceanica</name>
    <name type="common">Marine diatom</name>
    <dbReference type="NCBI Taxonomy" id="159749"/>
    <lineage>
        <taxon>Eukaryota</taxon>
        <taxon>Sar</taxon>
        <taxon>Stramenopiles</taxon>
        <taxon>Ochrophyta</taxon>
        <taxon>Bacillariophyta</taxon>
        <taxon>Coscinodiscophyceae</taxon>
        <taxon>Thalassiosirophycidae</taxon>
        <taxon>Thalassiosirales</taxon>
        <taxon>Thalassiosiraceae</taxon>
        <taxon>Thalassiosira</taxon>
    </lineage>
</organism>
<evidence type="ECO:0000313" key="1">
    <source>
        <dbReference type="EMBL" id="EJK60325.1"/>
    </source>
</evidence>
<dbReference type="OrthoDB" id="10684892at2759"/>
<proteinExistence type="predicted"/>
<gene>
    <name evidence="1" type="ORF">THAOC_19339</name>
</gene>
<accession>K0S4Z4</accession>
<reference evidence="1 2" key="1">
    <citation type="journal article" date="2012" name="Genome Biol.">
        <title>Genome and low-iron response of an oceanic diatom adapted to chronic iron limitation.</title>
        <authorList>
            <person name="Lommer M."/>
            <person name="Specht M."/>
            <person name="Roy A.S."/>
            <person name="Kraemer L."/>
            <person name="Andreson R."/>
            <person name="Gutowska M.A."/>
            <person name="Wolf J."/>
            <person name="Bergner S.V."/>
            <person name="Schilhabel M.B."/>
            <person name="Klostermeier U.C."/>
            <person name="Beiko R.G."/>
            <person name="Rosenstiel P."/>
            <person name="Hippler M."/>
            <person name="Laroche J."/>
        </authorList>
    </citation>
    <scope>NUCLEOTIDE SEQUENCE [LARGE SCALE GENOMIC DNA]</scope>
    <source>
        <strain evidence="1 2">CCMP1005</strain>
    </source>
</reference>
<sequence>LRHRAGESADVQLALARGLTRATRIMPDLFLCRTGMPVMDAALMLAISGSSGRDPEVRRAFQVFLWSALRMGSGGPAGEASDRVRGGEGSVASAASVEDEAFTPQLMRYIALAEGENGASMVKFVTQTLAKLEDMEEA</sequence>
<feature type="non-terminal residue" evidence="1">
    <location>
        <position position="1"/>
    </location>
</feature>
<comment type="caution">
    <text evidence="1">The sequence shown here is derived from an EMBL/GenBank/DDBJ whole genome shotgun (WGS) entry which is preliminary data.</text>
</comment>
<dbReference type="Proteomes" id="UP000266841">
    <property type="component" value="Unassembled WGS sequence"/>
</dbReference>
<dbReference type="AlphaFoldDB" id="K0S4Z4"/>
<protein>
    <submittedName>
        <fullName evidence="1">Uncharacterized protein</fullName>
    </submittedName>
</protein>